<dbReference type="GO" id="GO:0043565">
    <property type="term" value="F:sequence-specific DNA binding"/>
    <property type="evidence" value="ECO:0007669"/>
    <property type="project" value="TreeGrafter"/>
</dbReference>
<reference evidence="6" key="1">
    <citation type="journal article" date="2021" name="Arch. Microbiol.">
        <title>Methyloradius palustris gen. nov., sp. nov., a methanol-oxidizing bacterium isolated from snow.</title>
        <authorList>
            <person name="Miyadera T."/>
            <person name="Kojima H."/>
            <person name="Fukui M."/>
        </authorList>
    </citation>
    <scope>NUCLEOTIDE SEQUENCE</scope>
    <source>
        <strain evidence="6">Zm11</strain>
    </source>
</reference>
<dbReference type="Pfam" id="PF00126">
    <property type="entry name" value="HTH_1"/>
    <property type="match status" value="1"/>
</dbReference>
<keyword evidence="2" id="KW-0805">Transcription regulation</keyword>
<dbReference type="AlphaFoldDB" id="A0A8D5GF48"/>
<evidence type="ECO:0000256" key="4">
    <source>
        <dbReference type="ARBA" id="ARBA00023163"/>
    </source>
</evidence>
<dbReference type="InterPro" id="IPR036388">
    <property type="entry name" value="WH-like_DNA-bd_sf"/>
</dbReference>
<dbReference type="Gene3D" id="1.10.10.10">
    <property type="entry name" value="Winged helix-like DNA-binding domain superfamily/Winged helix DNA-binding domain"/>
    <property type="match status" value="1"/>
</dbReference>
<accession>A0A8D5GF48</accession>
<dbReference type="PANTHER" id="PTHR30537:SF35">
    <property type="entry name" value="TRANSCRIPTIONAL REGULATORY PROTEIN"/>
    <property type="match status" value="1"/>
</dbReference>
<dbReference type="PROSITE" id="PS50931">
    <property type="entry name" value="HTH_LYSR"/>
    <property type="match status" value="1"/>
</dbReference>
<evidence type="ECO:0000313" key="6">
    <source>
        <dbReference type="EMBL" id="BCM26268.1"/>
    </source>
</evidence>
<dbReference type="FunFam" id="1.10.10.10:FF:000001">
    <property type="entry name" value="LysR family transcriptional regulator"/>
    <property type="match status" value="1"/>
</dbReference>
<dbReference type="GO" id="GO:0006351">
    <property type="term" value="P:DNA-templated transcription"/>
    <property type="evidence" value="ECO:0007669"/>
    <property type="project" value="TreeGrafter"/>
</dbReference>
<dbReference type="KEGG" id="mpau:ZMTM_25270"/>
<dbReference type="FunFam" id="3.40.190.290:FF:000001">
    <property type="entry name" value="Transcriptional regulator, LysR family"/>
    <property type="match status" value="1"/>
</dbReference>
<dbReference type="SUPFAM" id="SSF46785">
    <property type="entry name" value="Winged helix' DNA-binding domain"/>
    <property type="match status" value="1"/>
</dbReference>
<dbReference type="InterPro" id="IPR000847">
    <property type="entry name" value="LysR_HTH_N"/>
</dbReference>
<dbReference type="PANTHER" id="PTHR30537">
    <property type="entry name" value="HTH-TYPE TRANSCRIPTIONAL REGULATOR"/>
    <property type="match status" value="1"/>
</dbReference>
<dbReference type="InterPro" id="IPR036390">
    <property type="entry name" value="WH_DNA-bd_sf"/>
</dbReference>
<feature type="domain" description="HTH lysR-type" evidence="5">
    <location>
        <begin position="1"/>
        <end position="59"/>
    </location>
</feature>
<sequence>MNNFEEMRIYAEVIKSSNFTKAANNLGISKQLVSRRLMELEARLGARLLHRTTRKLSPTELGKVFYERCLTILQSVDEAEQAVSNHSGELRGVLRISAPVSFASMRLSPCLNAFLLAHPKLSVLLDVDNRLVDIVGEGYDLAIRVTMHPDPGLIARKLADSPLIYCCSPAYIQQYGEPNSPLKLADHRCISQPSSEWIFEKNGEILKIPIQAILRSNHGEVMKNAAVAGLGITGLPYFYVEEALKSGELVQILKEFTGGVGVVYALYPQHKQSSVAVRAFVDHLQAWFKVSI</sequence>
<organism evidence="6 7">
    <name type="scientific">Methyloradius palustris</name>
    <dbReference type="NCBI Taxonomy" id="2778876"/>
    <lineage>
        <taxon>Bacteria</taxon>
        <taxon>Pseudomonadati</taxon>
        <taxon>Pseudomonadota</taxon>
        <taxon>Betaproteobacteria</taxon>
        <taxon>Nitrosomonadales</taxon>
        <taxon>Methylophilaceae</taxon>
        <taxon>Methyloradius</taxon>
    </lineage>
</organism>
<dbReference type="Pfam" id="PF03466">
    <property type="entry name" value="LysR_substrate"/>
    <property type="match status" value="1"/>
</dbReference>
<dbReference type="EMBL" id="AP024110">
    <property type="protein sequence ID" value="BCM26268.1"/>
    <property type="molecule type" value="Genomic_DNA"/>
</dbReference>
<dbReference type="GO" id="GO:0003700">
    <property type="term" value="F:DNA-binding transcription factor activity"/>
    <property type="evidence" value="ECO:0007669"/>
    <property type="project" value="InterPro"/>
</dbReference>
<dbReference type="Gene3D" id="3.40.190.290">
    <property type="match status" value="1"/>
</dbReference>
<evidence type="ECO:0000256" key="2">
    <source>
        <dbReference type="ARBA" id="ARBA00023015"/>
    </source>
</evidence>
<dbReference type="CDD" id="cd08422">
    <property type="entry name" value="PBP2_CrgA_like"/>
    <property type="match status" value="1"/>
</dbReference>
<comment type="similarity">
    <text evidence="1">Belongs to the LysR transcriptional regulatory family.</text>
</comment>
<keyword evidence="4" id="KW-0804">Transcription</keyword>
<evidence type="ECO:0000259" key="5">
    <source>
        <dbReference type="PROSITE" id="PS50931"/>
    </source>
</evidence>
<keyword evidence="3" id="KW-0238">DNA-binding</keyword>
<name>A0A8D5GF48_9PROT</name>
<gene>
    <name evidence="6" type="ORF">ZMTM_25270</name>
</gene>
<evidence type="ECO:0000313" key="7">
    <source>
        <dbReference type="Proteomes" id="UP000826722"/>
    </source>
</evidence>
<evidence type="ECO:0000256" key="3">
    <source>
        <dbReference type="ARBA" id="ARBA00023125"/>
    </source>
</evidence>
<dbReference type="SUPFAM" id="SSF53850">
    <property type="entry name" value="Periplasmic binding protein-like II"/>
    <property type="match status" value="1"/>
</dbReference>
<dbReference type="InterPro" id="IPR058163">
    <property type="entry name" value="LysR-type_TF_proteobact-type"/>
</dbReference>
<evidence type="ECO:0000256" key="1">
    <source>
        <dbReference type="ARBA" id="ARBA00009437"/>
    </source>
</evidence>
<protein>
    <submittedName>
        <fullName evidence="6">LysR family transcriptional regulator</fullName>
    </submittedName>
</protein>
<keyword evidence="7" id="KW-1185">Reference proteome</keyword>
<proteinExistence type="inferred from homology"/>
<dbReference type="Proteomes" id="UP000826722">
    <property type="component" value="Chromosome"/>
</dbReference>
<dbReference type="RefSeq" id="WP_221764276.1">
    <property type="nucleotide sequence ID" value="NZ_AP024110.1"/>
</dbReference>
<dbReference type="InterPro" id="IPR005119">
    <property type="entry name" value="LysR_subst-bd"/>
</dbReference>